<name>A0A8T0GTN9_CERPU</name>
<dbReference type="Gene3D" id="1.25.40.10">
    <property type="entry name" value="Tetratricopeptide repeat domain"/>
    <property type="match status" value="1"/>
</dbReference>
<dbReference type="AlphaFoldDB" id="A0A8T0GTN9"/>
<dbReference type="EMBL" id="CM026430">
    <property type="protein sequence ID" value="KAG0561755.1"/>
    <property type="molecule type" value="Genomic_DNA"/>
</dbReference>
<gene>
    <name evidence="2" type="ORF">KC19_9G089100</name>
</gene>
<proteinExistence type="predicted"/>
<evidence type="ECO:0000313" key="3">
    <source>
        <dbReference type="Proteomes" id="UP000822688"/>
    </source>
</evidence>
<reference evidence="2" key="1">
    <citation type="submission" date="2020-06" db="EMBL/GenBank/DDBJ databases">
        <title>WGS assembly of Ceratodon purpureus strain R40.</title>
        <authorList>
            <person name="Carey S.B."/>
            <person name="Jenkins J."/>
            <person name="Shu S."/>
            <person name="Lovell J.T."/>
            <person name="Sreedasyam A."/>
            <person name="Maumus F."/>
            <person name="Tiley G.P."/>
            <person name="Fernandez-Pozo N."/>
            <person name="Barry K."/>
            <person name="Chen C."/>
            <person name="Wang M."/>
            <person name="Lipzen A."/>
            <person name="Daum C."/>
            <person name="Saski C.A."/>
            <person name="Payton A.C."/>
            <person name="Mcbreen J.C."/>
            <person name="Conrad R.E."/>
            <person name="Kollar L.M."/>
            <person name="Olsson S."/>
            <person name="Huttunen S."/>
            <person name="Landis J.B."/>
            <person name="Wickett N.J."/>
            <person name="Johnson M.G."/>
            <person name="Rensing S.A."/>
            <person name="Grimwood J."/>
            <person name="Schmutz J."/>
            <person name="Mcdaniel S.F."/>
        </authorList>
    </citation>
    <scope>NUCLEOTIDE SEQUENCE</scope>
    <source>
        <strain evidence="2">R40</strain>
    </source>
</reference>
<feature type="region of interest" description="Disordered" evidence="1">
    <location>
        <begin position="1"/>
        <end position="24"/>
    </location>
</feature>
<organism evidence="2 3">
    <name type="scientific">Ceratodon purpureus</name>
    <name type="common">Fire moss</name>
    <name type="synonym">Dicranum purpureum</name>
    <dbReference type="NCBI Taxonomy" id="3225"/>
    <lineage>
        <taxon>Eukaryota</taxon>
        <taxon>Viridiplantae</taxon>
        <taxon>Streptophyta</taxon>
        <taxon>Embryophyta</taxon>
        <taxon>Bryophyta</taxon>
        <taxon>Bryophytina</taxon>
        <taxon>Bryopsida</taxon>
        <taxon>Dicranidae</taxon>
        <taxon>Pseudoditrichales</taxon>
        <taxon>Ditrichaceae</taxon>
        <taxon>Ceratodon</taxon>
    </lineage>
</organism>
<evidence type="ECO:0000313" key="2">
    <source>
        <dbReference type="EMBL" id="KAG0561755.1"/>
    </source>
</evidence>
<keyword evidence="3" id="KW-1185">Reference proteome</keyword>
<protein>
    <submittedName>
        <fullName evidence="2">Uncharacterized protein</fullName>
    </submittedName>
</protein>
<dbReference type="SUPFAM" id="SSF48452">
    <property type="entry name" value="TPR-like"/>
    <property type="match status" value="1"/>
</dbReference>
<accession>A0A8T0GTN9</accession>
<sequence length="451" mass="51689">MSTSGYDGSEEIPMEPSGSGEKGDQGRVIMLERDIFGSGWDNVEQITRFVTSDVRAQAARSGEPDKFLQMMEGIVGNMVHSLELGSTPLCCSLVLYCAEEFERTQRPRLALHLYEMALGLSKQDCRMVDLTKSAKRGYEELVAAGIQREIDAGFPTWDTLPEKFIRGPYYRSVCDPAGEHVGYQICWEFEMKEGRENIPEINFSCCDYMRILHKGDRLKCLHGIMDQFTNYMEETPCRRGTPLHCSFLFLCAHEFKRMRKLEDAIKLFSKAQEFASQDPEMRILEKRACHTLAMMFSRDLHKERTAEPYFRRFVELVDEVANLDDFVELHNIGVGFIEAGRWEDAVTAHTKCLMMMSVAPSRFIMDASLLLMLLSRSYKQLDEHHAALLLVEQARLRAEMESCLCNKPCTECGLSETHDHKKTCVMHSILPRILAHQGRLQSRYRSWAEAS</sequence>
<dbReference type="Proteomes" id="UP000822688">
    <property type="component" value="Chromosome 9"/>
</dbReference>
<dbReference type="InterPro" id="IPR011990">
    <property type="entry name" value="TPR-like_helical_dom_sf"/>
</dbReference>
<evidence type="ECO:0000256" key="1">
    <source>
        <dbReference type="SAM" id="MobiDB-lite"/>
    </source>
</evidence>
<comment type="caution">
    <text evidence="2">The sequence shown here is derived from an EMBL/GenBank/DDBJ whole genome shotgun (WGS) entry which is preliminary data.</text>
</comment>